<organism evidence="2 3">
    <name type="scientific">Moraxella equi</name>
    <dbReference type="NCBI Taxonomy" id="60442"/>
    <lineage>
        <taxon>Bacteria</taxon>
        <taxon>Pseudomonadati</taxon>
        <taxon>Pseudomonadota</taxon>
        <taxon>Gammaproteobacteria</taxon>
        <taxon>Moraxellales</taxon>
        <taxon>Moraxellaceae</taxon>
        <taxon>Moraxella</taxon>
    </lineage>
</organism>
<name>A0A378QTI8_9GAMM</name>
<keyword evidence="1" id="KW-0812">Transmembrane</keyword>
<protein>
    <submittedName>
        <fullName evidence="2">Uncharacterized protein</fullName>
    </submittedName>
</protein>
<proteinExistence type="predicted"/>
<evidence type="ECO:0000256" key="1">
    <source>
        <dbReference type="SAM" id="Phobius"/>
    </source>
</evidence>
<keyword evidence="1" id="KW-1133">Transmembrane helix</keyword>
<keyword evidence="1" id="KW-0472">Membrane</keyword>
<reference evidence="2 3" key="1">
    <citation type="submission" date="2018-06" db="EMBL/GenBank/DDBJ databases">
        <authorList>
            <consortium name="Pathogen Informatics"/>
            <person name="Doyle S."/>
        </authorList>
    </citation>
    <scope>NUCLEOTIDE SEQUENCE [LARGE SCALE GENOMIC DNA]</scope>
    <source>
        <strain evidence="2 3">NCTC11012</strain>
    </source>
</reference>
<dbReference type="EMBL" id="UGQF01000001">
    <property type="protein sequence ID" value="STZ03604.1"/>
    <property type="molecule type" value="Genomic_DNA"/>
</dbReference>
<evidence type="ECO:0000313" key="3">
    <source>
        <dbReference type="Proteomes" id="UP000254618"/>
    </source>
</evidence>
<accession>A0A378QTI8</accession>
<sequence>MYHQEVVSVFMIKSLFIVGVFLLLVSCRNYENISLLHYADQADLNSIGLNQEIIKKINDENMIVNGNSRYDNYLIHHYGEFDMLLNSKNPNELYVVKDGIFLVGIRDNGAIELYDNNTKFPNPSSLSVFWMPKQSNIILANKEKVYFDMGINGVDAVFQKLPHTGEKSYLNYVDIVNFLPQSDIEEAFIDNLQCKALVGHYACCTSNGQNYDAYQFQDIGWQKSTNKKVMQYCQSKDLSQLRKRLRQEIYKD</sequence>
<dbReference type="AlphaFoldDB" id="A0A378QTI8"/>
<dbReference type="Proteomes" id="UP000254618">
    <property type="component" value="Unassembled WGS sequence"/>
</dbReference>
<feature type="transmembrane region" description="Helical" evidence="1">
    <location>
        <begin position="6"/>
        <end position="25"/>
    </location>
</feature>
<gene>
    <name evidence="2" type="ORF">NCTC11012_01858</name>
</gene>
<evidence type="ECO:0000313" key="2">
    <source>
        <dbReference type="EMBL" id="STZ03604.1"/>
    </source>
</evidence>